<sequence>MTGAVRFNARGQIVSVSGIPIGDSIRYQLQLNGRVIPSTLLSFPVRRHDTVGLLLIYSPFPREDESEGAQ</sequence>
<proteinExistence type="predicted"/>
<comment type="caution">
    <text evidence="1">The sequence shown here is derived from an EMBL/GenBank/DDBJ whole genome shotgun (WGS) entry which is preliminary data.</text>
</comment>
<keyword evidence="2" id="KW-1185">Reference proteome</keyword>
<protein>
    <submittedName>
        <fullName evidence="1">Uncharacterized protein</fullName>
    </submittedName>
</protein>
<accession>A0A927CQJ3</accession>
<gene>
    <name evidence="1" type="ORF">IDH41_21935</name>
</gene>
<dbReference type="Proteomes" id="UP000632125">
    <property type="component" value="Unassembled WGS sequence"/>
</dbReference>
<dbReference type="RefSeq" id="WP_190864879.1">
    <property type="nucleotide sequence ID" value="NZ_JACXIY010000028.1"/>
</dbReference>
<evidence type="ECO:0000313" key="2">
    <source>
        <dbReference type="Proteomes" id="UP000632125"/>
    </source>
</evidence>
<organism evidence="1 2">
    <name type="scientific">Paenibacillus arenilitoris</name>
    <dbReference type="NCBI Taxonomy" id="2772299"/>
    <lineage>
        <taxon>Bacteria</taxon>
        <taxon>Bacillati</taxon>
        <taxon>Bacillota</taxon>
        <taxon>Bacilli</taxon>
        <taxon>Bacillales</taxon>
        <taxon>Paenibacillaceae</taxon>
        <taxon>Paenibacillus</taxon>
    </lineage>
</organism>
<evidence type="ECO:0000313" key="1">
    <source>
        <dbReference type="EMBL" id="MBD2871252.1"/>
    </source>
</evidence>
<reference evidence="1" key="1">
    <citation type="submission" date="2020-09" db="EMBL/GenBank/DDBJ databases">
        <title>A novel bacterium of genus Paenibacillus, isolated from South China Sea.</title>
        <authorList>
            <person name="Huang H."/>
            <person name="Mo K."/>
            <person name="Hu Y."/>
        </authorList>
    </citation>
    <scope>NUCLEOTIDE SEQUENCE</scope>
    <source>
        <strain evidence="1">IB182493</strain>
    </source>
</reference>
<name>A0A927CQJ3_9BACL</name>
<dbReference type="AlphaFoldDB" id="A0A927CQJ3"/>
<dbReference type="EMBL" id="JACXIY010000028">
    <property type="protein sequence ID" value="MBD2871252.1"/>
    <property type="molecule type" value="Genomic_DNA"/>
</dbReference>